<dbReference type="Proteomes" id="UP000787472">
    <property type="component" value="Unassembled WGS sequence"/>
</dbReference>
<dbReference type="RefSeq" id="WP_167185543.1">
    <property type="nucleotide sequence ID" value="NZ_JAAONZ010000006.1"/>
</dbReference>
<keyword evidence="2" id="KW-1185">Reference proteome</keyword>
<reference evidence="1" key="1">
    <citation type="submission" date="2020-03" db="EMBL/GenBank/DDBJ databases">
        <authorList>
            <person name="Guo F."/>
        </authorList>
    </citation>
    <scope>NUCLEOTIDE SEQUENCE</scope>
    <source>
        <strain evidence="1">JCM 30134</strain>
    </source>
</reference>
<dbReference type="EMBL" id="JAAONZ010000006">
    <property type="protein sequence ID" value="NHO65833.1"/>
    <property type="molecule type" value="Genomic_DNA"/>
</dbReference>
<comment type="caution">
    <text evidence="1">The sequence shown here is derived from an EMBL/GenBank/DDBJ whole genome shotgun (WGS) entry which is preliminary data.</text>
</comment>
<evidence type="ECO:0000313" key="1">
    <source>
        <dbReference type="EMBL" id="NHO65833.1"/>
    </source>
</evidence>
<dbReference type="AlphaFoldDB" id="A0A9E5JUH7"/>
<sequence>MFQHHKYCVIDVSGLLVAYEDREGRLNLYLIEGADAHKAFLMNYDGADPLAGIDQANEGRDKIQIADAGLEDYLVAKAVPLRHSIYTCLLDAKITGTVDVNDQVVQLWGITQAVLNGQGKTLTYAAGT</sequence>
<accession>A0A9E5JUH7</accession>
<organism evidence="1 2">
    <name type="scientific">Pseudomaricurvus hydrocarbonicus</name>
    <dbReference type="NCBI Taxonomy" id="1470433"/>
    <lineage>
        <taxon>Bacteria</taxon>
        <taxon>Pseudomonadati</taxon>
        <taxon>Pseudomonadota</taxon>
        <taxon>Gammaproteobacteria</taxon>
        <taxon>Cellvibrionales</taxon>
        <taxon>Cellvibrionaceae</taxon>
        <taxon>Pseudomaricurvus</taxon>
    </lineage>
</organism>
<name>A0A9E5JUH7_9GAMM</name>
<evidence type="ECO:0000313" key="2">
    <source>
        <dbReference type="Proteomes" id="UP000787472"/>
    </source>
</evidence>
<proteinExistence type="predicted"/>
<protein>
    <submittedName>
        <fullName evidence="1">Uncharacterized protein</fullName>
    </submittedName>
</protein>
<gene>
    <name evidence="1" type="ORF">G8770_09795</name>
</gene>